<dbReference type="AlphaFoldDB" id="A0A8J3V3D5"/>
<name>A0A8J3V3D5_9ACTN</name>
<dbReference type="Gene3D" id="2.60.120.10">
    <property type="entry name" value="Jelly Rolls"/>
    <property type="match status" value="1"/>
</dbReference>
<organism evidence="3 4">
    <name type="scientific">Planotetraspora thailandica</name>
    <dbReference type="NCBI Taxonomy" id="487172"/>
    <lineage>
        <taxon>Bacteria</taxon>
        <taxon>Bacillati</taxon>
        <taxon>Actinomycetota</taxon>
        <taxon>Actinomycetes</taxon>
        <taxon>Streptosporangiales</taxon>
        <taxon>Streptosporangiaceae</taxon>
        <taxon>Planotetraspora</taxon>
    </lineage>
</organism>
<evidence type="ECO:0000313" key="3">
    <source>
        <dbReference type="EMBL" id="GII54256.1"/>
    </source>
</evidence>
<dbReference type="InterPro" id="IPR050807">
    <property type="entry name" value="TransReg_Diox_bact_type"/>
</dbReference>
<protein>
    <submittedName>
        <fullName evidence="3">XRE family transcriptional regulator</fullName>
    </submittedName>
</protein>
<dbReference type="SUPFAM" id="SSF47413">
    <property type="entry name" value="lambda repressor-like DNA-binding domains"/>
    <property type="match status" value="1"/>
</dbReference>
<evidence type="ECO:0000313" key="4">
    <source>
        <dbReference type="Proteomes" id="UP000605992"/>
    </source>
</evidence>
<dbReference type="CDD" id="cd00093">
    <property type="entry name" value="HTH_XRE"/>
    <property type="match status" value="1"/>
</dbReference>
<dbReference type="GO" id="GO:0005829">
    <property type="term" value="C:cytosol"/>
    <property type="evidence" value="ECO:0007669"/>
    <property type="project" value="TreeGrafter"/>
</dbReference>
<dbReference type="Proteomes" id="UP000605992">
    <property type="component" value="Unassembled WGS sequence"/>
</dbReference>
<dbReference type="InterPro" id="IPR014710">
    <property type="entry name" value="RmlC-like_jellyroll"/>
</dbReference>
<sequence length="192" mass="20538">MVDLAALGRRVQELRHVLGLTLQQLADAADVSVSMLSSVERGQKAPTVVVLGRIADGLGLPLAELVAQPDDRHLLVRRAADQDTVEEPGGWHRTILTPVVPGVNFEWIRTTLPAGCDAGRFPAYAPGSHEYVVVESGTLRLSVADRAVELGEGDSAYFAADADHGYANPGSVPCTYYVAALIMRPRAAQPHH</sequence>
<evidence type="ECO:0000259" key="2">
    <source>
        <dbReference type="PROSITE" id="PS50943"/>
    </source>
</evidence>
<dbReference type="SMART" id="SM00530">
    <property type="entry name" value="HTH_XRE"/>
    <property type="match status" value="1"/>
</dbReference>
<reference evidence="3" key="1">
    <citation type="submission" date="2021-01" db="EMBL/GenBank/DDBJ databases">
        <title>Whole genome shotgun sequence of Planotetraspora thailandica NBRC 104271.</title>
        <authorList>
            <person name="Komaki H."/>
            <person name="Tamura T."/>
        </authorList>
    </citation>
    <scope>NUCLEOTIDE SEQUENCE</scope>
    <source>
        <strain evidence="3">NBRC 104271</strain>
    </source>
</reference>
<dbReference type="InterPro" id="IPR010982">
    <property type="entry name" value="Lambda_DNA-bd_dom_sf"/>
</dbReference>
<dbReference type="Pfam" id="PF13560">
    <property type="entry name" value="HTH_31"/>
    <property type="match status" value="1"/>
</dbReference>
<dbReference type="GO" id="GO:0003700">
    <property type="term" value="F:DNA-binding transcription factor activity"/>
    <property type="evidence" value="ECO:0007669"/>
    <property type="project" value="TreeGrafter"/>
</dbReference>
<dbReference type="Gene3D" id="1.10.260.40">
    <property type="entry name" value="lambda repressor-like DNA-binding domains"/>
    <property type="match status" value="1"/>
</dbReference>
<dbReference type="SUPFAM" id="SSF51182">
    <property type="entry name" value="RmlC-like cupins"/>
    <property type="match status" value="1"/>
</dbReference>
<dbReference type="CDD" id="cd02209">
    <property type="entry name" value="cupin_XRE_C"/>
    <property type="match status" value="1"/>
</dbReference>
<dbReference type="InterPro" id="IPR001387">
    <property type="entry name" value="Cro/C1-type_HTH"/>
</dbReference>
<dbReference type="EMBL" id="BOOR01000016">
    <property type="protein sequence ID" value="GII54256.1"/>
    <property type="molecule type" value="Genomic_DNA"/>
</dbReference>
<dbReference type="GO" id="GO:0003677">
    <property type="term" value="F:DNA binding"/>
    <property type="evidence" value="ECO:0007669"/>
    <property type="project" value="UniProtKB-KW"/>
</dbReference>
<accession>A0A8J3V3D5</accession>
<dbReference type="PANTHER" id="PTHR46797">
    <property type="entry name" value="HTH-TYPE TRANSCRIPTIONAL REGULATOR"/>
    <property type="match status" value="1"/>
</dbReference>
<gene>
    <name evidence="3" type="ORF">Pth03_26450</name>
</gene>
<dbReference type="PANTHER" id="PTHR46797:SF10">
    <property type="entry name" value="BLR1115 PROTEIN"/>
    <property type="match status" value="1"/>
</dbReference>
<keyword evidence="1" id="KW-0238">DNA-binding</keyword>
<dbReference type="RefSeq" id="WP_203944493.1">
    <property type="nucleotide sequence ID" value="NZ_BOOR01000016.1"/>
</dbReference>
<dbReference type="InterPro" id="IPR011051">
    <property type="entry name" value="RmlC_Cupin_sf"/>
</dbReference>
<dbReference type="InterPro" id="IPR013096">
    <property type="entry name" value="Cupin_2"/>
</dbReference>
<proteinExistence type="predicted"/>
<feature type="domain" description="HTH cro/C1-type" evidence="2">
    <location>
        <begin position="11"/>
        <end position="65"/>
    </location>
</feature>
<dbReference type="PROSITE" id="PS50943">
    <property type="entry name" value="HTH_CROC1"/>
    <property type="match status" value="1"/>
</dbReference>
<dbReference type="Pfam" id="PF07883">
    <property type="entry name" value="Cupin_2"/>
    <property type="match status" value="1"/>
</dbReference>
<comment type="caution">
    <text evidence="3">The sequence shown here is derived from an EMBL/GenBank/DDBJ whole genome shotgun (WGS) entry which is preliminary data.</text>
</comment>
<evidence type="ECO:0000256" key="1">
    <source>
        <dbReference type="ARBA" id="ARBA00023125"/>
    </source>
</evidence>
<keyword evidence="4" id="KW-1185">Reference proteome</keyword>